<proteinExistence type="predicted"/>
<reference evidence="1 2" key="1">
    <citation type="submission" date="2019-01" db="EMBL/GenBank/DDBJ databases">
        <title>Genome sequencing of the rare red list fungi Fomitopsis rosea.</title>
        <authorList>
            <person name="Buettner E."/>
            <person name="Kellner H."/>
        </authorList>
    </citation>
    <scope>NUCLEOTIDE SEQUENCE [LARGE SCALE GENOMIC DNA]</scope>
    <source>
        <strain evidence="1 2">DSM 105464</strain>
    </source>
</reference>
<gene>
    <name evidence="1" type="ORF">EVJ58_g1435</name>
</gene>
<comment type="caution">
    <text evidence="1">The sequence shown here is derived from an EMBL/GenBank/DDBJ whole genome shotgun (WGS) entry which is preliminary data.</text>
</comment>
<name>A0A4Y9Z2X3_9APHY</name>
<dbReference type="Proteomes" id="UP000298390">
    <property type="component" value="Unassembled WGS sequence"/>
</dbReference>
<dbReference type="GO" id="GO:0030686">
    <property type="term" value="C:90S preribosome"/>
    <property type="evidence" value="ECO:0007669"/>
    <property type="project" value="TreeGrafter"/>
</dbReference>
<sequence>MTEDVRPAKRFKHQSHKDTLKEVHLPSALVQSKFEHDIADTDSHFYEALNHWRELNLSPSFVKFAHASDGLSASMPLLLHNWQAVVDLWLDALVSADDEGLKALLE</sequence>
<dbReference type="GO" id="GO:0032040">
    <property type="term" value="C:small-subunit processome"/>
    <property type="evidence" value="ECO:0007669"/>
    <property type="project" value="TreeGrafter"/>
</dbReference>
<dbReference type="PANTHER" id="PTHR17695:SF11">
    <property type="entry name" value="SMALL SUBUNIT PROCESSOME COMPONENT 20 HOMOLOG"/>
    <property type="match status" value="1"/>
</dbReference>
<accession>A0A4Y9Z2X3</accession>
<protein>
    <submittedName>
        <fullName evidence="1">Uncharacterized protein</fullName>
    </submittedName>
</protein>
<dbReference type="AlphaFoldDB" id="A0A4Y9Z2X3"/>
<dbReference type="PANTHER" id="PTHR17695">
    <property type="entry name" value="SMALL SUBUNIT PROCESSOME COMPONENT 20 HOMOLOG"/>
    <property type="match status" value="1"/>
</dbReference>
<organism evidence="1 2">
    <name type="scientific">Rhodofomes roseus</name>
    <dbReference type="NCBI Taxonomy" id="34475"/>
    <lineage>
        <taxon>Eukaryota</taxon>
        <taxon>Fungi</taxon>
        <taxon>Dikarya</taxon>
        <taxon>Basidiomycota</taxon>
        <taxon>Agaricomycotina</taxon>
        <taxon>Agaricomycetes</taxon>
        <taxon>Polyporales</taxon>
        <taxon>Rhodofomes</taxon>
    </lineage>
</organism>
<evidence type="ECO:0000313" key="1">
    <source>
        <dbReference type="EMBL" id="TFY67729.1"/>
    </source>
</evidence>
<dbReference type="InterPro" id="IPR052575">
    <property type="entry name" value="SSU_processome_comp_20"/>
</dbReference>
<dbReference type="EMBL" id="SEKV01000046">
    <property type="protein sequence ID" value="TFY67729.1"/>
    <property type="molecule type" value="Genomic_DNA"/>
</dbReference>
<dbReference type="STRING" id="34475.A0A4Y9Z2X3"/>
<evidence type="ECO:0000313" key="2">
    <source>
        <dbReference type="Proteomes" id="UP000298390"/>
    </source>
</evidence>